<accession>A0AAV7R2U2</accession>
<keyword evidence="2" id="KW-1185">Reference proteome</keyword>
<evidence type="ECO:0000313" key="1">
    <source>
        <dbReference type="EMBL" id="KAJ1147072.1"/>
    </source>
</evidence>
<dbReference type="Proteomes" id="UP001066276">
    <property type="component" value="Chromosome 6"/>
</dbReference>
<sequence>MNLTSARVMWHGTHAPNCSGAPIITVLLGDPWSFKSALGGRVRKNLYNGCIVIDNTSRSDEGFYTVCSSSSEPLLVVELRHTGEFIAL</sequence>
<dbReference type="AlphaFoldDB" id="A0AAV7R2U2"/>
<protein>
    <submittedName>
        <fullName evidence="1">Uncharacterized protein</fullName>
    </submittedName>
</protein>
<dbReference type="EMBL" id="JANPWB010000010">
    <property type="protein sequence ID" value="KAJ1147072.1"/>
    <property type="molecule type" value="Genomic_DNA"/>
</dbReference>
<organism evidence="1 2">
    <name type="scientific">Pleurodeles waltl</name>
    <name type="common">Iberian ribbed newt</name>
    <dbReference type="NCBI Taxonomy" id="8319"/>
    <lineage>
        <taxon>Eukaryota</taxon>
        <taxon>Metazoa</taxon>
        <taxon>Chordata</taxon>
        <taxon>Craniata</taxon>
        <taxon>Vertebrata</taxon>
        <taxon>Euteleostomi</taxon>
        <taxon>Amphibia</taxon>
        <taxon>Batrachia</taxon>
        <taxon>Caudata</taxon>
        <taxon>Salamandroidea</taxon>
        <taxon>Salamandridae</taxon>
        <taxon>Pleurodelinae</taxon>
        <taxon>Pleurodeles</taxon>
    </lineage>
</organism>
<comment type="caution">
    <text evidence="1">The sequence shown here is derived from an EMBL/GenBank/DDBJ whole genome shotgun (WGS) entry which is preliminary data.</text>
</comment>
<name>A0AAV7R2U2_PLEWA</name>
<proteinExistence type="predicted"/>
<gene>
    <name evidence="1" type="ORF">NDU88_013319</name>
</gene>
<evidence type="ECO:0000313" key="2">
    <source>
        <dbReference type="Proteomes" id="UP001066276"/>
    </source>
</evidence>
<reference evidence="1" key="1">
    <citation type="journal article" date="2022" name="bioRxiv">
        <title>Sequencing and chromosome-scale assembly of the giantPleurodeles waltlgenome.</title>
        <authorList>
            <person name="Brown T."/>
            <person name="Elewa A."/>
            <person name="Iarovenko S."/>
            <person name="Subramanian E."/>
            <person name="Araus A.J."/>
            <person name="Petzold A."/>
            <person name="Susuki M."/>
            <person name="Suzuki K.-i.T."/>
            <person name="Hayashi T."/>
            <person name="Toyoda A."/>
            <person name="Oliveira C."/>
            <person name="Osipova E."/>
            <person name="Leigh N.D."/>
            <person name="Simon A."/>
            <person name="Yun M.H."/>
        </authorList>
    </citation>
    <scope>NUCLEOTIDE SEQUENCE</scope>
    <source>
        <strain evidence="1">20211129_DDA</strain>
        <tissue evidence="1">Liver</tissue>
    </source>
</reference>